<dbReference type="EMBL" id="LNQR01000039">
    <property type="protein sequence ID" value="KWT89408.1"/>
    <property type="molecule type" value="Genomic_DNA"/>
</dbReference>
<dbReference type="Proteomes" id="UP000060487">
    <property type="component" value="Unassembled WGS sequence"/>
</dbReference>
<evidence type="ECO:0000313" key="3">
    <source>
        <dbReference type="Proteomes" id="UP000060487"/>
    </source>
</evidence>
<comment type="caution">
    <text evidence="2">The sequence shown here is derived from an EMBL/GenBank/DDBJ whole genome shotgun (WGS) entry which is preliminary data.</text>
</comment>
<name>A0ABR5SGD8_9BACT</name>
<sequence>MDIKTITKIDNSLRGDFPDLFHKLERQKGITGFISILGDDYRVKTFCRYNHILRVVNLTKWLLTMFPKRDPHKSLFIAYFHDINRLPFAHNVEKIIQFNQSNNIHKYLQLCKDHIPDDYIADLQSVIEKKTHSSPESQIVYAADATEGFIEDPLFAITTLGVSADFLPQIVSNYLGFDNDREEFQYLVTYLSKLYTDNPDIFTIEFGDIVFKYASTFINKFNQNEKLFIEMPEFPEIRTALKDNFLQKLVFPINNEIVSQGKRIAKEIAIPFIEYLIDKNYDPITMLMEMTDQELLNQAVQLGLTPYHQKEYWPKLVSLTTCASIP</sequence>
<keyword evidence="3" id="KW-1185">Reference proteome</keyword>
<accession>A0ABR5SGD8</accession>
<evidence type="ECO:0000259" key="1">
    <source>
        <dbReference type="Pfam" id="PF01966"/>
    </source>
</evidence>
<feature type="domain" description="HD" evidence="1">
    <location>
        <begin position="48"/>
        <end position="147"/>
    </location>
</feature>
<gene>
    <name evidence="2" type="ORF">ASN18_1226</name>
</gene>
<organism evidence="2 3">
    <name type="scientific">Candidatus Magnetominusculus xianensis</name>
    <dbReference type="NCBI Taxonomy" id="1748249"/>
    <lineage>
        <taxon>Bacteria</taxon>
        <taxon>Pseudomonadati</taxon>
        <taxon>Nitrospirota</taxon>
        <taxon>Nitrospiria</taxon>
        <taxon>Nitrospirales</taxon>
        <taxon>Nitrospiraceae</taxon>
        <taxon>Candidatus Magnetominusculus</taxon>
    </lineage>
</organism>
<proteinExistence type="predicted"/>
<dbReference type="Gene3D" id="1.10.3210.10">
    <property type="entry name" value="Hypothetical protein af1432"/>
    <property type="match status" value="1"/>
</dbReference>
<dbReference type="Pfam" id="PF01966">
    <property type="entry name" value="HD"/>
    <property type="match status" value="1"/>
</dbReference>
<protein>
    <submittedName>
        <fullName evidence="2">HD domain protein</fullName>
    </submittedName>
</protein>
<reference evidence="2 3" key="1">
    <citation type="submission" date="2015-11" db="EMBL/GenBank/DDBJ databases">
        <authorList>
            <person name="Lin W."/>
        </authorList>
    </citation>
    <scope>NUCLEOTIDE SEQUENCE [LARGE SCALE GENOMIC DNA]</scope>
    <source>
        <strain evidence="2 3">HCH-1</strain>
    </source>
</reference>
<dbReference type="InterPro" id="IPR006674">
    <property type="entry name" value="HD_domain"/>
</dbReference>
<dbReference type="SUPFAM" id="SSF109604">
    <property type="entry name" value="HD-domain/PDEase-like"/>
    <property type="match status" value="1"/>
</dbReference>
<evidence type="ECO:0000313" key="2">
    <source>
        <dbReference type="EMBL" id="KWT89408.1"/>
    </source>
</evidence>